<name>A0A1I0CDS6_9BACI</name>
<protein>
    <recommendedName>
        <fullName evidence="4">DUF3231 family protein</fullName>
    </recommendedName>
</protein>
<dbReference type="InterPro" id="IPR012347">
    <property type="entry name" value="Ferritin-like"/>
</dbReference>
<dbReference type="AlphaFoldDB" id="A0A1I0CDS6"/>
<keyword evidence="1" id="KW-0812">Transmembrane</keyword>
<keyword evidence="3" id="KW-1185">Reference proteome</keyword>
<reference evidence="3" key="1">
    <citation type="submission" date="2016-10" db="EMBL/GenBank/DDBJ databases">
        <authorList>
            <person name="Varghese N."/>
            <person name="Submissions S."/>
        </authorList>
    </citation>
    <scope>NUCLEOTIDE SEQUENCE [LARGE SCALE GENOMIC DNA]</scope>
    <source>
        <strain evidence="3">CGMCC 1.3566</strain>
    </source>
</reference>
<dbReference type="Gene3D" id="1.20.1260.10">
    <property type="match status" value="1"/>
</dbReference>
<accession>A0A1I0CDS6</accession>
<evidence type="ECO:0000256" key="1">
    <source>
        <dbReference type="SAM" id="Phobius"/>
    </source>
</evidence>
<dbReference type="Pfam" id="PF11553">
    <property type="entry name" value="DUF3231"/>
    <property type="match status" value="1"/>
</dbReference>
<dbReference type="Proteomes" id="UP000199095">
    <property type="component" value="Unassembled WGS sequence"/>
</dbReference>
<keyword evidence="1" id="KW-0472">Membrane</keyword>
<organism evidence="2 3">
    <name type="scientific">Salinibacillus kushneri</name>
    <dbReference type="NCBI Taxonomy" id="237682"/>
    <lineage>
        <taxon>Bacteria</taxon>
        <taxon>Bacillati</taxon>
        <taxon>Bacillota</taxon>
        <taxon>Bacilli</taxon>
        <taxon>Bacillales</taxon>
        <taxon>Bacillaceae</taxon>
        <taxon>Salinibacillus</taxon>
    </lineage>
</organism>
<gene>
    <name evidence="2" type="ORF">SAMN05421676_103135</name>
</gene>
<keyword evidence="1" id="KW-1133">Transmembrane helix</keyword>
<dbReference type="RefSeq" id="WP_245732728.1">
    <property type="nucleotide sequence ID" value="NZ_FOHJ01000003.1"/>
</dbReference>
<feature type="transmembrane region" description="Helical" evidence="1">
    <location>
        <begin position="14"/>
        <end position="36"/>
    </location>
</feature>
<evidence type="ECO:0000313" key="3">
    <source>
        <dbReference type="Proteomes" id="UP000199095"/>
    </source>
</evidence>
<dbReference type="EMBL" id="FOHJ01000003">
    <property type="protein sequence ID" value="SET17743.1"/>
    <property type="molecule type" value="Genomic_DNA"/>
</dbReference>
<sequence length="87" mass="9768">MLESTTAPFSDKLMMFQVSLLTGISLGYYGVALGTVSRRDLSAKFMRILTETLQYAEDGANILIDHNWMEKPPSSIDHIDMAKKNKN</sequence>
<evidence type="ECO:0008006" key="4">
    <source>
        <dbReference type="Google" id="ProtNLM"/>
    </source>
</evidence>
<evidence type="ECO:0000313" key="2">
    <source>
        <dbReference type="EMBL" id="SET17743.1"/>
    </source>
</evidence>
<proteinExistence type="predicted"/>
<dbReference type="InterPro" id="IPR021617">
    <property type="entry name" value="DUF3231"/>
</dbReference>